<organism evidence="3 4">
    <name type="scientific">Geodermatophilus dictyosporus</name>
    <dbReference type="NCBI Taxonomy" id="1523247"/>
    <lineage>
        <taxon>Bacteria</taxon>
        <taxon>Bacillati</taxon>
        <taxon>Actinomycetota</taxon>
        <taxon>Actinomycetes</taxon>
        <taxon>Geodermatophilales</taxon>
        <taxon>Geodermatophilaceae</taxon>
        <taxon>Geodermatophilus</taxon>
    </lineage>
</organism>
<feature type="region of interest" description="Disordered" evidence="1">
    <location>
        <begin position="180"/>
        <end position="199"/>
    </location>
</feature>
<gene>
    <name evidence="3" type="ORF">SAMN05660464_1978</name>
</gene>
<dbReference type="AlphaFoldDB" id="A0A1I5LXG8"/>
<evidence type="ECO:0000256" key="2">
    <source>
        <dbReference type="SAM" id="SignalP"/>
    </source>
</evidence>
<dbReference type="Proteomes" id="UP000198857">
    <property type="component" value="Unassembled WGS sequence"/>
</dbReference>
<dbReference type="EMBL" id="FOWQ01000002">
    <property type="protein sequence ID" value="SFP01932.1"/>
    <property type="molecule type" value="Genomic_DNA"/>
</dbReference>
<feature type="signal peptide" evidence="2">
    <location>
        <begin position="1"/>
        <end position="21"/>
    </location>
</feature>
<reference evidence="4" key="1">
    <citation type="submission" date="2016-10" db="EMBL/GenBank/DDBJ databases">
        <authorList>
            <person name="Varghese N."/>
            <person name="Submissions S."/>
        </authorList>
    </citation>
    <scope>NUCLEOTIDE SEQUENCE [LARGE SCALE GENOMIC DNA]</scope>
    <source>
        <strain evidence="4">DSM 44208</strain>
    </source>
</reference>
<evidence type="ECO:0000313" key="3">
    <source>
        <dbReference type="EMBL" id="SFP01932.1"/>
    </source>
</evidence>
<protein>
    <submittedName>
        <fullName evidence="3">Uncharacterized protein</fullName>
    </submittedName>
</protein>
<dbReference type="STRING" id="1523247.SAMN05660464_1978"/>
<accession>A0A1I5LXG8</accession>
<evidence type="ECO:0000313" key="4">
    <source>
        <dbReference type="Proteomes" id="UP000198857"/>
    </source>
</evidence>
<keyword evidence="2" id="KW-0732">Signal</keyword>
<dbReference type="RefSeq" id="WP_091108806.1">
    <property type="nucleotide sequence ID" value="NZ_FOWQ01000002.1"/>
</dbReference>
<feature type="chain" id="PRO_5039317201" evidence="2">
    <location>
        <begin position="22"/>
        <end position="199"/>
    </location>
</feature>
<dbReference type="OrthoDB" id="5182019at2"/>
<dbReference type="PROSITE" id="PS51257">
    <property type="entry name" value="PROKAR_LIPOPROTEIN"/>
    <property type="match status" value="1"/>
</dbReference>
<evidence type="ECO:0000256" key="1">
    <source>
        <dbReference type="SAM" id="MobiDB-lite"/>
    </source>
</evidence>
<keyword evidence="4" id="KW-1185">Reference proteome</keyword>
<name>A0A1I5LXG8_9ACTN</name>
<proteinExistence type="predicted"/>
<sequence>MTGARRAAAVAVLAAAPLLTACGGGTSVSVEVPACASGDEGSAANGVVLMAQAVPTATWVPCVESVPVGWTFAGLDARSGSARFWLDSDRDGVHAIEVRLTAECDTAGATEIPSEREDLRRFERVTQVSPQYLGRRYYVFPGGCTTVVFTLSGENRGEPLALATQGLGVVSREDLAAQVHTESGGRLHLDPPSDEGDPS</sequence>